<dbReference type="AlphaFoldDB" id="A0A0M9ESG4"/>
<dbReference type="PANTHER" id="PTHR24185:SF8">
    <property type="entry name" value="PNPLA DOMAIN-CONTAINING PROTEIN"/>
    <property type="match status" value="1"/>
</dbReference>
<evidence type="ECO:0000313" key="1">
    <source>
        <dbReference type="EMBL" id="KPA38968.1"/>
    </source>
</evidence>
<comment type="caution">
    <text evidence="1">The sequence shown here is derived from an EMBL/GenBank/DDBJ whole genome shotgun (WGS) entry which is preliminary data.</text>
</comment>
<gene>
    <name evidence="1" type="ORF">FLAG1_08170</name>
</gene>
<reference evidence="1 2" key="1">
    <citation type="submission" date="2015-04" db="EMBL/GenBank/DDBJ databases">
        <title>The draft genome sequence of Fusarium langsethiae, a T-2/HT-2 mycotoxin producer.</title>
        <authorList>
            <person name="Lysoe E."/>
            <person name="Divon H.H."/>
            <person name="Terzi V."/>
            <person name="Orru L."/>
            <person name="Lamontanara A."/>
            <person name="Kolseth A.-K."/>
            <person name="Frandsen R.J."/>
            <person name="Nielsen K."/>
            <person name="Thrane U."/>
        </authorList>
    </citation>
    <scope>NUCLEOTIDE SEQUENCE [LARGE SCALE GENOMIC DNA]</scope>
    <source>
        <strain evidence="1 2">Fl201059</strain>
    </source>
</reference>
<dbReference type="EMBL" id="JXCE01000230">
    <property type="protein sequence ID" value="KPA38968.1"/>
    <property type="molecule type" value="Genomic_DNA"/>
</dbReference>
<accession>A0A0M9ESG4</accession>
<dbReference type="PANTHER" id="PTHR24185">
    <property type="entry name" value="CALCIUM-INDEPENDENT PHOSPHOLIPASE A2-GAMMA"/>
    <property type="match status" value="1"/>
</dbReference>
<keyword evidence="2" id="KW-1185">Reference proteome</keyword>
<dbReference type="Proteomes" id="UP000037904">
    <property type="component" value="Unassembled WGS sequence"/>
</dbReference>
<dbReference type="GO" id="GO:0016020">
    <property type="term" value="C:membrane"/>
    <property type="evidence" value="ECO:0007669"/>
    <property type="project" value="TreeGrafter"/>
</dbReference>
<sequence>MFANGWSVERCGVEFEELAKFAFRPPSGLSLGANWIRTILSDAIYSENDIETALKKAFGDTALTETSYAKRIGAKIGIPAATISQPSLCLFTNYNGPGRERTGYLILTQAETVKDAGVVANNPLILALAEFAAMSGNAQPDLVLNIGTGTSPDVPLEDQQPRFIRDNWLVRLKRGYMSQMQGKKTWDDAASISSRAGKNGGRYRLDLTITHPPSIDDTASMPMLTSMVYRDSMLLQAVPDIAYHLFATLFYFELDALPQKAGSNFHISGYIFCTRKGRDRALPKIVKRLRKSTVYINGRSTLPVVDTDGYGNIRQAVECTIGQSLLIELKEEGSMRAFPLSGSPYSVSKLIAAGPATAIFGMRTHKKRARDVICSRPSKRRRRCVACLSV</sequence>
<dbReference type="Gene3D" id="3.40.1090.10">
    <property type="entry name" value="Cytosolic phospholipase A2 catalytic domain"/>
    <property type="match status" value="1"/>
</dbReference>
<dbReference type="InterPro" id="IPR016035">
    <property type="entry name" value="Acyl_Trfase/lysoPLipase"/>
</dbReference>
<name>A0A0M9ESG4_FUSLA</name>
<evidence type="ECO:0000313" key="2">
    <source>
        <dbReference type="Proteomes" id="UP000037904"/>
    </source>
</evidence>
<dbReference type="GO" id="GO:0019369">
    <property type="term" value="P:arachidonate metabolic process"/>
    <property type="evidence" value="ECO:0007669"/>
    <property type="project" value="TreeGrafter"/>
</dbReference>
<protein>
    <submittedName>
        <fullName evidence="1">Uncharacterized protein</fullName>
    </submittedName>
</protein>
<dbReference type="GO" id="GO:0047499">
    <property type="term" value="F:calcium-independent phospholipase A2 activity"/>
    <property type="evidence" value="ECO:0007669"/>
    <property type="project" value="TreeGrafter"/>
</dbReference>
<organism evidence="1 2">
    <name type="scientific">Fusarium langsethiae</name>
    <dbReference type="NCBI Taxonomy" id="179993"/>
    <lineage>
        <taxon>Eukaryota</taxon>
        <taxon>Fungi</taxon>
        <taxon>Dikarya</taxon>
        <taxon>Ascomycota</taxon>
        <taxon>Pezizomycotina</taxon>
        <taxon>Sordariomycetes</taxon>
        <taxon>Hypocreomycetidae</taxon>
        <taxon>Hypocreales</taxon>
        <taxon>Nectriaceae</taxon>
        <taxon>Fusarium</taxon>
    </lineage>
</organism>
<dbReference type="SUPFAM" id="SSF52151">
    <property type="entry name" value="FabD/lysophospholipase-like"/>
    <property type="match status" value="1"/>
</dbReference>
<proteinExistence type="predicted"/>